<evidence type="ECO:0000256" key="2">
    <source>
        <dbReference type="ARBA" id="ARBA00022679"/>
    </source>
</evidence>
<evidence type="ECO:0000259" key="3">
    <source>
        <dbReference type="Pfam" id="PF12464"/>
    </source>
</evidence>
<feature type="domain" description="Maltose/galactoside acetyltransferase" evidence="3">
    <location>
        <begin position="1"/>
        <end position="27"/>
    </location>
</feature>
<keyword evidence="5" id="KW-1185">Reference proteome</keyword>
<comment type="similarity">
    <text evidence="1">Belongs to the transferase hexapeptide repeat family.</text>
</comment>
<dbReference type="EMBL" id="BDIP01009574">
    <property type="protein sequence ID" value="GCA65056.1"/>
    <property type="molecule type" value="Genomic_DNA"/>
</dbReference>
<evidence type="ECO:0000313" key="5">
    <source>
        <dbReference type="Proteomes" id="UP000265618"/>
    </source>
</evidence>
<feature type="non-terminal residue" evidence="4">
    <location>
        <position position="1"/>
    </location>
</feature>
<dbReference type="Pfam" id="PF12464">
    <property type="entry name" value="Mac"/>
    <property type="match status" value="1"/>
</dbReference>
<comment type="caution">
    <text evidence="4">The sequence shown here is derived from an EMBL/GenBank/DDBJ whole genome shotgun (WGS) entry which is preliminary data.</text>
</comment>
<gene>
    <name evidence="4" type="ORF">KIPB_016121</name>
</gene>
<keyword evidence="2" id="KW-0808">Transferase</keyword>
<dbReference type="InterPro" id="IPR024688">
    <property type="entry name" value="Mac_dom"/>
</dbReference>
<organism evidence="4 5">
    <name type="scientific">Kipferlia bialata</name>
    <dbReference type="NCBI Taxonomy" id="797122"/>
    <lineage>
        <taxon>Eukaryota</taxon>
        <taxon>Metamonada</taxon>
        <taxon>Carpediemonas-like organisms</taxon>
        <taxon>Kipferlia</taxon>
    </lineage>
</organism>
<sequence>LCWEYNHLCPDDVERRDALIHQILPNTEGTFPFPYVEPTFFCDFG</sequence>
<dbReference type="GO" id="GO:0016407">
    <property type="term" value="F:acetyltransferase activity"/>
    <property type="evidence" value="ECO:0007669"/>
    <property type="project" value="InterPro"/>
</dbReference>
<dbReference type="AlphaFoldDB" id="A0A391NYX6"/>
<accession>A0A391NYX6</accession>
<evidence type="ECO:0000256" key="1">
    <source>
        <dbReference type="ARBA" id="ARBA00007274"/>
    </source>
</evidence>
<name>A0A391NYX6_9EUKA</name>
<protein>
    <recommendedName>
        <fullName evidence="3">Maltose/galactoside acetyltransferase domain-containing protein</fullName>
    </recommendedName>
</protein>
<dbReference type="Proteomes" id="UP000265618">
    <property type="component" value="Unassembled WGS sequence"/>
</dbReference>
<reference evidence="4 5" key="1">
    <citation type="journal article" date="2018" name="PLoS ONE">
        <title>The draft genome of Kipferlia bialata reveals reductive genome evolution in fornicate parasites.</title>
        <authorList>
            <person name="Tanifuji G."/>
            <person name="Takabayashi S."/>
            <person name="Kume K."/>
            <person name="Takagi M."/>
            <person name="Nakayama T."/>
            <person name="Kamikawa R."/>
            <person name="Inagaki Y."/>
            <person name="Hashimoto T."/>
        </authorList>
    </citation>
    <scope>NUCLEOTIDE SEQUENCE [LARGE SCALE GENOMIC DNA]</scope>
    <source>
        <strain evidence="4">NY0173</strain>
    </source>
</reference>
<feature type="non-terminal residue" evidence="4">
    <location>
        <position position="45"/>
    </location>
</feature>
<proteinExistence type="inferred from homology"/>
<evidence type="ECO:0000313" key="4">
    <source>
        <dbReference type="EMBL" id="GCA65056.1"/>
    </source>
</evidence>